<dbReference type="EMBL" id="ASHM01070128">
    <property type="protein sequence ID" value="PNX55060.1"/>
    <property type="molecule type" value="Genomic_DNA"/>
</dbReference>
<organism evidence="1 2">
    <name type="scientific">Trifolium pratense</name>
    <name type="common">Red clover</name>
    <dbReference type="NCBI Taxonomy" id="57577"/>
    <lineage>
        <taxon>Eukaryota</taxon>
        <taxon>Viridiplantae</taxon>
        <taxon>Streptophyta</taxon>
        <taxon>Embryophyta</taxon>
        <taxon>Tracheophyta</taxon>
        <taxon>Spermatophyta</taxon>
        <taxon>Magnoliopsida</taxon>
        <taxon>eudicotyledons</taxon>
        <taxon>Gunneridae</taxon>
        <taxon>Pentapetalae</taxon>
        <taxon>rosids</taxon>
        <taxon>fabids</taxon>
        <taxon>Fabales</taxon>
        <taxon>Fabaceae</taxon>
        <taxon>Papilionoideae</taxon>
        <taxon>50 kb inversion clade</taxon>
        <taxon>NPAAA clade</taxon>
        <taxon>Hologalegina</taxon>
        <taxon>IRL clade</taxon>
        <taxon>Trifolieae</taxon>
        <taxon>Trifolium</taxon>
    </lineage>
</organism>
<accession>A0A2K3JM03</accession>
<protein>
    <submittedName>
        <fullName evidence="1">Uncharacterized protein</fullName>
    </submittedName>
</protein>
<feature type="non-terminal residue" evidence="1">
    <location>
        <position position="11"/>
    </location>
</feature>
<reference evidence="1 2" key="2">
    <citation type="journal article" date="2017" name="Front. Plant Sci.">
        <title>Gene Classification and Mining of Molecular Markers Useful in Red Clover (Trifolium pratense) Breeding.</title>
        <authorList>
            <person name="Istvanek J."/>
            <person name="Dluhosova J."/>
            <person name="Dluhos P."/>
            <person name="Patkova L."/>
            <person name="Nedelnik J."/>
            <person name="Repkova J."/>
        </authorList>
    </citation>
    <scope>NUCLEOTIDE SEQUENCE [LARGE SCALE GENOMIC DNA]</scope>
    <source>
        <strain evidence="2">cv. Tatra</strain>
        <tissue evidence="1">Young leaves</tissue>
    </source>
</reference>
<dbReference type="Proteomes" id="UP000236291">
    <property type="component" value="Unassembled WGS sequence"/>
</dbReference>
<reference evidence="1 2" key="1">
    <citation type="journal article" date="2014" name="Am. J. Bot.">
        <title>Genome assembly and annotation for red clover (Trifolium pratense; Fabaceae).</title>
        <authorList>
            <person name="Istvanek J."/>
            <person name="Jaros M."/>
            <person name="Krenek A."/>
            <person name="Repkova J."/>
        </authorList>
    </citation>
    <scope>NUCLEOTIDE SEQUENCE [LARGE SCALE GENOMIC DNA]</scope>
    <source>
        <strain evidence="2">cv. Tatra</strain>
        <tissue evidence="1">Young leaves</tissue>
    </source>
</reference>
<proteinExistence type="predicted"/>
<comment type="caution">
    <text evidence="1">The sequence shown here is derived from an EMBL/GenBank/DDBJ whole genome shotgun (WGS) entry which is preliminary data.</text>
</comment>
<evidence type="ECO:0000313" key="2">
    <source>
        <dbReference type="Proteomes" id="UP000236291"/>
    </source>
</evidence>
<name>A0A2K3JM03_TRIPR</name>
<gene>
    <name evidence="1" type="ORF">L195_g048685</name>
</gene>
<sequence>MRTVIPRKGGN</sequence>
<evidence type="ECO:0000313" key="1">
    <source>
        <dbReference type="EMBL" id="PNX55060.1"/>
    </source>
</evidence>